<dbReference type="EMBL" id="FPJW01000012">
    <property type="protein sequence ID" value="SFX75586.1"/>
    <property type="molecule type" value="Genomic_DNA"/>
</dbReference>
<dbReference type="PANTHER" id="PTHR40072:SF1">
    <property type="entry name" value="MOLYBDOPTERIN-GUANINE DINUCLEOTIDE BIOSYNTHESIS ADAPTER PROTEIN"/>
    <property type="match status" value="1"/>
</dbReference>
<keyword evidence="3" id="KW-1185">Reference proteome</keyword>
<evidence type="ECO:0000313" key="3">
    <source>
        <dbReference type="Proteomes" id="UP000182350"/>
    </source>
</evidence>
<evidence type="ECO:0000259" key="1">
    <source>
        <dbReference type="Pfam" id="PF03205"/>
    </source>
</evidence>
<protein>
    <submittedName>
        <fullName evidence="2">Molybdopterin-guanine dinucleotide biosynthesis protein MobB</fullName>
    </submittedName>
</protein>
<gene>
    <name evidence="2" type="ORF">SAMN02745752_02777</name>
</gene>
<feature type="domain" description="Molybdopterin-guanine dinucleotide biosynthesis protein B (MobB)" evidence="1">
    <location>
        <begin position="8"/>
        <end position="142"/>
    </location>
</feature>
<organism evidence="2 3">
    <name type="scientific">Marinospirillum alkaliphilum DSM 21637</name>
    <dbReference type="NCBI Taxonomy" id="1122209"/>
    <lineage>
        <taxon>Bacteria</taxon>
        <taxon>Pseudomonadati</taxon>
        <taxon>Pseudomonadota</taxon>
        <taxon>Gammaproteobacteria</taxon>
        <taxon>Oceanospirillales</taxon>
        <taxon>Oceanospirillaceae</taxon>
        <taxon>Marinospirillum</taxon>
    </lineage>
</organism>
<dbReference type="Proteomes" id="UP000182350">
    <property type="component" value="Unassembled WGS sequence"/>
</dbReference>
<dbReference type="InterPro" id="IPR027417">
    <property type="entry name" value="P-loop_NTPase"/>
</dbReference>
<dbReference type="RefSeq" id="WP_072327094.1">
    <property type="nucleotide sequence ID" value="NZ_FPJW01000012.1"/>
</dbReference>
<proteinExistence type="predicted"/>
<reference evidence="2 3" key="1">
    <citation type="submission" date="2016-11" db="EMBL/GenBank/DDBJ databases">
        <authorList>
            <person name="Jaros S."/>
            <person name="Januszkiewicz K."/>
            <person name="Wedrychowicz H."/>
        </authorList>
    </citation>
    <scope>NUCLEOTIDE SEQUENCE [LARGE SCALE GENOMIC DNA]</scope>
    <source>
        <strain evidence="2 3">DSM 21637</strain>
    </source>
</reference>
<dbReference type="GO" id="GO:0006777">
    <property type="term" value="P:Mo-molybdopterin cofactor biosynthetic process"/>
    <property type="evidence" value="ECO:0007669"/>
    <property type="project" value="InterPro"/>
</dbReference>
<dbReference type="InterPro" id="IPR052539">
    <property type="entry name" value="MGD_biosynthesis_adapter"/>
</dbReference>
<dbReference type="NCBIfam" id="NF008021">
    <property type="entry name" value="PRK10751.1"/>
    <property type="match status" value="1"/>
</dbReference>
<dbReference type="Pfam" id="PF03205">
    <property type="entry name" value="MobB"/>
    <property type="match status" value="1"/>
</dbReference>
<dbReference type="InterPro" id="IPR004435">
    <property type="entry name" value="MobB_dom"/>
</dbReference>
<sequence>MIQTPLPVLGFAAWSGTGKTTLLKALLPRLRSRGLRIGCIKHAHHDFDVDTPGKDSYELRHAGAEQMLIASHKRWALMVEDERVEPPALQELLQQLNTDLLDLVLIEGFKAEAFPKIELHRPAVGKPWRFREDPHVMAVACDQLDAIPVDCCLPRLDLNNLEQLEDFILEFCQRHPSRGVTP</sequence>
<dbReference type="Gene3D" id="3.40.50.300">
    <property type="entry name" value="P-loop containing nucleotide triphosphate hydrolases"/>
    <property type="match status" value="1"/>
</dbReference>
<evidence type="ECO:0000313" key="2">
    <source>
        <dbReference type="EMBL" id="SFX75586.1"/>
    </source>
</evidence>
<dbReference type="CDD" id="cd03116">
    <property type="entry name" value="MobB"/>
    <property type="match status" value="1"/>
</dbReference>
<accession>A0A1K1ZMU6</accession>
<dbReference type="NCBIfam" id="TIGR00176">
    <property type="entry name" value="mobB"/>
    <property type="match status" value="1"/>
</dbReference>
<dbReference type="STRING" id="1122209.SAMN02745752_02777"/>
<dbReference type="FunFam" id="3.40.50.300:FF:000920">
    <property type="entry name" value="Molybdopterin-guanine dinucleotide biosynthesis protein B"/>
    <property type="match status" value="1"/>
</dbReference>
<dbReference type="AlphaFoldDB" id="A0A1K1ZMU6"/>
<dbReference type="GO" id="GO:0005525">
    <property type="term" value="F:GTP binding"/>
    <property type="evidence" value="ECO:0007669"/>
    <property type="project" value="InterPro"/>
</dbReference>
<dbReference type="PANTHER" id="PTHR40072">
    <property type="entry name" value="MOLYBDOPTERIN-GUANINE DINUCLEOTIDE BIOSYNTHESIS ADAPTER PROTEIN-RELATED"/>
    <property type="match status" value="1"/>
</dbReference>
<name>A0A1K1ZMU6_9GAMM</name>
<dbReference type="SUPFAM" id="SSF52540">
    <property type="entry name" value="P-loop containing nucleoside triphosphate hydrolases"/>
    <property type="match status" value="1"/>
</dbReference>